<feature type="region of interest" description="Disordered" evidence="6">
    <location>
        <begin position="251"/>
        <end position="281"/>
    </location>
</feature>
<reference evidence="8" key="1">
    <citation type="submission" date="2018-07" db="EMBL/GenBank/DDBJ databases">
        <authorList>
            <person name="Quirk P.G."/>
            <person name="Krulwich T.A."/>
        </authorList>
    </citation>
    <scope>NUCLEOTIDE SEQUENCE</scope>
</reference>
<keyword evidence="4 7" id="KW-1133">Transmembrane helix</keyword>
<evidence type="ECO:0000256" key="6">
    <source>
        <dbReference type="SAM" id="MobiDB-lite"/>
    </source>
</evidence>
<feature type="compositionally biased region" description="Basic and acidic residues" evidence="6">
    <location>
        <begin position="272"/>
        <end position="281"/>
    </location>
</feature>
<feature type="transmembrane region" description="Helical" evidence="7">
    <location>
        <begin position="652"/>
        <end position="673"/>
    </location>
</feature>
<proteinExistence type="inferred from homology"/>
<feature type="transmembrane region" description="Helical" evidence="7">
    <location>
        <begin position="293"/>
        <end position="315"/>
    </location>
</feature>
<dbReference type="PANTHER" id="PTHR21716:SF4">
    <property type="entry name" value="TRANSMEMBRANE PROTEIN 245"/>
    <property type="match status" value="1"/>
</dbReference>
<accession>A0A336LYN0</accession>
<dbReference type="PANTHER" id="PTHR21716">
    <property type="entry name" value="TRANSMEMBRANE PROTEIN"/>
    <property type="match status" value="1"/>
</dbReference>
<sequence>MSTKLNPNAFKRPLDGIFSISSFLKSQTHEKPLRNALYNVGVILGVGLIVSVTLVLWPFFKPMLWAFLFGAVLFPAKRNISNLMNSWLDRMETEDRPILVSLVTIPIETLDRYGKYIVDWVISHLKIILIGGASLFGIKLLVNILPKEFFLFLLDFIAFSHRLFASLTGSLSTSMIIVLVVIYGISIFLLWNPELSVPFQLVNNALWIMILGYLCSFLGAFQVPAFILLFGYCLISYVLHSRYNSILTSNNETQNTDENESDPNVTVQRPDNLVKDDNEKNSDELESDQYFKILFYACIATVLWKYSWIVFLGLISTSLYLMKWFAQWIGISTPLSVMYDNYRNCIEAFITEKRSIIFPVWLPGVLEMNSKAHKFMCAKAKSYIDDLSSIIVILGLVFLILFISIFSFIQIYSETIAVAQLGGNLINRTMTYRPDLIEMLPIDIQNMDDIIDNAHKYGRTTISSYVDSIFNDTDPSQAKKLKTQILTVWDRVIQSYLDRNNGESLVGPRVGTESIYDSLGEIVTNPSTKAGIIEWAKSNFGMIMEVGDSVWLIVRTNLTLLLSAIGTLFSIVLGGGHAVIKFLFNSIIFFTCLYYLLQNSKEKYAPIAVNTNSQWGSRMANSIEASISSVLVATLKLALFHGLFTWLTHTIFGAHIVYLPSVLASLFAAAPFLETYWCCIPAFLDLWLSQDKFWLACLLVIIHYIVPSNFNPIIHSEIKGGGHPYLTGLSIAGGMYLLGLEGAVVGPLLLCLLVVLFDITKTALKESPRTPHPMTRQSSIDATGAELYTQSLTS</sequence>
<dbReference type="GO" id="GO:0016020">
    <property type="term" value="C:membrane"/>
    <property type="evidence" value="ECO:0007669"/>
    <property type="project" value="UniProtKB-SubCell"/>
</dbReference>
<feature type="transmembrane region" description="Helical" evidence="7">
    <location>
        <begin position="171"/>
        <end position="191"/>
    </location>
</feature>
<protein>
    <submittedName>
        <fullName evidence="8">CSON008194 protein</fullName>
    </submittedName>
</protein>
<dbReference type="VEuPathDB" id="VectorBase:CSON008194"/>
<dbReference type="AlphaFoldDB" id="A0A336LYN0"/>
<name>A0A336LYN0_CULSO</name>
<dbReference type="InterPro" id="IPR002549">
    <property type="entry name" value="AI-2E-like"/>
</dbReference>
<evidence type="ECO:0000256" key="4">
    <source>
        <dbReference type="ARBA" id="ARBA00022989"/>
    </source>
</evidence>
<organism evidence="8">
    <name type="scientific">Culicoides sonorensis</name>
    <name type="common">Biting midge</name>
    <dbReference type="NCBI Taxonomy" id="179676"/>
    <lineage>
        <taxon>Eukaryota</taxon>
        <taxon>Metazoa</taxon>
        <taxon>Ecdysozoa</taxon>
        <taxon>Arthropoda</taxon>
        <taxon>Hexapoda</taxon>
        <taxon>Insecta</taxon>
        <taxon>Pterygota</taxon>
        <taxon>Neoptera</taxon>
        <taxon>Endopterygota</taxon>
        <taxon>Diptera</taxon>
        <taxon>Nematocera</taxon>
        <taxon>Chironomoidea</taxon>
        <taxon>Ceratopogonidae</taxon>
        <taxon>Ceratopogoninae</taxon>
        <taxon>Culicoides</taxon>
        <taxon>Monoculicoides</taxon>
    </lineage>
</organism>
<keyword evidence="5 7" id="KW-0472">Membrane</keyword>
<comment type="subcellular location">
    <subcellularLocation>
        <location evidence="1">Membrane</location>
        <topology evidence="1">Multi-pass membrane protein</topology>
    </subcellularLocation>
</comment>
<evidence type="ECO:0000256" key="7">
    <source>
        <dbReference type="SAM" id="Phobius"/>
    </source>
</evidence>
<keyword evidence="3 7" id="KW-0812">Transmembrane</keyword>
<evidence type="ECO:0000256" key="2">
    <source>
        <dbReference type="ARBA" id="ARBA00009773"/>
    </source>
</evidence>
<evidence type="ECO:0000313" key="8">
    <source>
        <dbReference type="EMBL" id="SSX23085.1"/>
    </source>
</evidence>
<feature type="transmembrane region" description="Helical" evidence="7">
    <location>
        <begin position="36"/>
        <end position="57"/>
    </location>
</feature>
<feature type="transmembrane region" description="Helical" evidence="7">
    <location>
        <begin position="627"/>
        <end position="646"/>
    </location>
</feature>
<dbReference type="OMA" id="CVHFFWK"/>
<evidence type="ECO:0000256" key="5">
    <source>
        <dbReference type="ARBA" id="ARBA00023136"/>
    </source>
</evidence>
<evidence type="ECO:0000256" key="3">
    <source>
        <dbReference type="ARBA" id="ARBA00022692"/>
    </source>
</evidence>
<feature type="transmembrane region" description="Helical" evidence="7">
    <location>
        <begin position="390"/>
        <end position="412"/>
    </location>
</feature>
<feature type="transmembrane region" description="Helical" evidence="7">
    <location>
        <begin position="117"/>
        <end position="138"/>
    </location>
</feature>
<feature type="transmembrane region" description="Helical" evidence="7">
    <location>
        <begin position="734"/>
        <end position="759"/>
    </location>
</feature>
<feature type="transmembrane region" description="Helical" evidence="7">
    <location>
        <begin position="206"/>
        <end position="239"/>
    </location>
</feature>
<gene>
    <name evidence="8" type="primary">CSON008194</name>
</gene>
<feature type="transmembrane region" description="Helical" evidence="7">
    <location>
        <begin position="578"/>
        <end position="597"/>
    </location>
</feature>
<feature type="transmembrane region" description="Helical" evidence="7">
    <location>
        <begin position="693"/>
        <end position="714"/>
    </location>
</feature>
<comment type="similarity">
    <text evidence="2">Belongs to the autoinducer-2 exporter (AI-2E) (TC 2.A.86) family.</text>
</comment>
<feature type="transmembrane region" description="Helical" evidence="7">
    <location>
        <begin position="552"/>
        <end position="572"/>
    </location>
</feature>
<dbReference type="EMBL" id="UFQT01000309">
    <property type="protein sequence ID" value="SSX23085.1"/>
    <property type="molecule type" value="Genomic_DNA"/>
</dbReference>
<evidence type="ECO:0000256" key="1">
    <source>
        <dbReference type="ARBA" id="ARBA00004141"/>
    </source>
</evidence>